<evidence type="ECO:0000256" key="3">
    <source>
        <dbReference type="ARBA" id="ARBA00023027"/>
    </source>
</evidence>
<reference evidence="7" key="1">
    <citation type="journal article" date="2021" name="PeerJ">
        <title>Extensive microbial diversity within the chicken gut microbiome revealed by metagenomics and culture.</title>
        <authorList>
            <person name="Gilroy R."/>
            <person name="Ravi A."/>
            <person name="Getino M."/>
            <person name="Pursley I."/>
            <person name="Horton D.L."/>
            <person name="Alikhan N.F."/>
            <person name="Baker D."/>
            <person name="Gharbi K."/>
            <person name="Hall N."/>
            <person name="Watson M."/>
            <person name="Adriaenssens E.M."/>
            <person name="Foster-Nyarko E."/>
            <person name="Jarju S."/>
            <person name="Secka A."/>
            <person name="Antonio M."/>
            <person name="Oren A."/>
            <person name="Chaudhuri R.R."/>
            <person name="La Ragione R."/>
            <person name="Hildebrand F."/>
            <person name="Pallen M.J."/>
        </authorList>
    </citation>
    <scope>NUCLEOTIDE SEQUENCE</scope>
    <source>
        <strain evidence="7">ChiGjej2B2-19336</strain>
    </source>
</reference>
<evidence type="ECO:0000256" key="2">
    <source>
        <dbReference type="ARBA" id="ARBA00023002"/>
    </source>
</evidence>
<dbReference type="PANTHER" id="PTHR43026">
    <property type="entry name" value="2-HYDROXYACID DEHYDROGENASE HOMOLOG 1-RELATED"/>
    <property type="match status" value="1"/>
</dbReference>
<dbReference type="CDD" id="cd12185">
    <property type="entry name" value="HGDH_LDH_like"/>
    <property type="match status" value="1"/>
</dbReference>
<dbReference type="AlphaFoldDB" id="A0A921AX45"/>
<dbReference type="PANTHER" id="PTHR43026:SF1">
    <property type="entry name" value="2-HYDROXYACID DEHYDROGENASE HOMOLOG 1-RELATED"/>
    <property type="match status" value="1"/>
</dbReference>
<evidence type="ECO:0000259" key="5">
    <source>
        <dbReference type="Pfam" id="PF00389"/>
    </source>
</evidence>
<gene>
    <name evidence="7" type="ORF">K8W16_09865</name>
</gene>
<dbReference type="InterPro" id="IPR029752">
    <property type="entry name" value="D-isomer_DH_CS1"/>
</dbReference>
<dbReference type="PROSITE" id="PS00065">
    <property type="entry name" value="D_2_HYDROXYACID_DH_1"/>
    <property type="match status" value="1"/>
</dbReference>
<evidence type="ECO:0000256" key="1">
    <source>
        <dbReference type="ARBA" id="ARBA00005854"/>
    </source>
</evidence>
<evidence type="ECO:0000313" key="7">
    <source>
        <dbReference type="EMBL" id="HJD97935.1"/>
    </source>
</evidence>
<dbReference type="Proteomes" id="UP000698963">
    <property type="component" value="Unassembled WGS sequence"/>
</dbReference>
<feature type="domain" description="D-isomer specific 2-hydroxyacid dehydrogenase NAD-binding" evidence="6">
    <location>
        <begin position="109"/>
        <end position="295"/>
    </location>
</feature>
<evidence type="ECO:0000259" key="6">
    <source>
        <dbReference type="Pfam" id="PF02826"/>
    </source>
</evidence>
<protein>
    <submittedName>
        <fullName evidence="7">D-isomer specific 2-hydroxyacid dehydrogenase family protein</fullName>
    </submittedName>
</protein>
<comment type="similarity">
    <text evidence="1 4">Belongs to the D-isomer specific 2-hydroxyacid dehydrogenase family.</text>
</comment>
<reference evidence="7" key="2">
    <citation type="submission" date="2021-09" db="EMBL/GenBank/DDBJ databases">
        <authorList>
            <person name="Gilroy R."/>
        </authorList>
    </citation>
    <scope>NUCLEOTIDE SEQUENCE</scope>
    <source>
        <strain evidence="7">ChiGjej2B2-19336</strain>
    </source>
</reference>
<dbReference type="InterPro" id="IPR006140">
    <property type="entry name" value="D-isomer_DH_NAD-bd"/>
</dbReference>
<dbReference type="GO" id="GO:0008720">
    <property type="term" value="F:D-lactate dehydrogenase (NAD+) activity"/>
    <property type="evidence" value="ECO:0007669"/>
    <property type="project" value="TreeGrafter"/>
</dbReference>
<dbReference type="PROSITE" id="PS00670">
    <property type="entry name" value="D_2_HYDROXYACID_DH_2"/>
    <property type="match status" value="1"/>
</dbReference>
<dbReference type="Pfam" id="PF00389">
    <property type="entry name" value="2-Hacid_dh"/>
    <property type="match status" value="1"/>
</dbReference>
<comment type="caution">
    <text evidence="7">The sequence shown here is derived from an EMBL/GenBank/DDBJ whole genome shotgun (WGS) entry which is preliminary data.</text>
</comment>
<dbReference type="PROSITE" id="PS00671">
    <property type="entry name" value="D_2_HYDROXYACID_DH_3"/>
    <property type="match status" value="1"/>
</dbReference>
<proteinExistence type="inferred from homology"/>
<dbReference type="RefSeq" id="WP_304123113.1">
    <property type="nucleotide sequence ID" value="NZ_DYZA01000200.1"/>
</dbReference>
<dbReference type="InterPro" id="IPR036291">
    <property type="entry name" value="NAD(P)-bd_dom_sf"/>
</dbReference>
<keyword evidence="2 4" id="KW-0560">Oxidoreductase</keyword>
<dbReference type="GO" id="GO:0051287">
    <property type="term" value="F:NAD binding"/>
    <property type="evidence" value="ECO:0007669"/>
    <property type="project" value="InterPro"/>
</dbReference>
<accession>A0A921AX45</accession>
<evidence type="ECO:0000256" key="4">
    <source>
        <dbReference type="RuleBase" id="RU003719"/>
    </source>
</evidence>
<dbReference type="EMBL" id="DYZA01000200">
    <property type="protein sequence ID" value="HJD97935.1"/>
    <property type="molecule type" value="Genomic_DNA"/>
</dbReference>
<name>A0A921AX45_9BACT</name>
<dbReference type="InterPro" id="IPR058205">
    <property type="entry name" value="D-LDH-like"/>
</dbReference>
<dbReference type="SUPFAM" id="SSF51735">
    <property type="entry name" value="NAD(P)-binding Rossmann-fold domains"/>
    <property type="match status" value="1"/>
</dbReference>
<organism evidence="7 8">
    <name type="scientific">Mailhella massiliensis</name>
    <dbReference type="NCBI Taxonomy" id="1903261"/>
    <lineage>
        <taxon>Bacteria</taxon>
        <taxon>Pseudomonadati</taxon>
        <taxon>Thermodesulfobacteriota</taxon>
        <taxon>Desulfovibrionia</taxon>
        <taxon>Desulfovibrionales</taxon>
        <taxon>Desulfovibrionaceae</taxon>
        <taxon>Mailhella</taxon>
    </lineage>
</organism>
<feature type="domain" description="D-isomer specific 2-hydroxyacid dehydrogenase catalytic" evidence="5">
    <location>
        <begin position="4"/>
        <end position="326"/>
    </location>
</feature>
<keyword evidence="3" id="KW-0520">NAD</keyword>
<dbReference type="Gene3D" id="3.40.50.720">
    <property type="entry name" value="NAD(P)-binding Rossmann-like Domain"/>
    <property type="match status" value="2"/>
</dbReference>
<dbReference type="SUPFAM" id="SSF52283">
    <property type="entry name" value="Formate/glycerate dehydrogenase catalytic domain-like"/>
    <property type="match status" value="1"/>
</dbReference>
<dbReference type="Pfam" id="PF02826">
    <property type="entry name" value="2-Hacid_dh_C"/>
    <property type="match status" value="1"/>
</dbReference>
<evidence type="ECO:0000313" key="8">
    <source>
        <dbReference type="Proteomes" id="UP000698963"/>
    </source>
</evidence>
<sequence>MNIAVFEVSSDERAEFDRLSRTLDVNLRLVEGNLSMDTLFRAEGCEAVSTLGRSRLDRELLGALKAMGIGFVSTRTIGVDHIDLAAAKELGLRVSHAAYPPDAVADFTLMLILMVLRRYKPAMWRQQVNDYSLYGLMGRSLRRQTVGVVGTGSIGAAVIRALAGFGCRILAYNLVECEDLRPWATFVDLETIYRECDIITFHVPATAETRRMVNRESLSRMKDGVILINTARGELMDIDAVTEGIETEKIGSLAMDVFENEQGIYHADRKTDILRNKDMVYLRQFPNVVLTQHMAFYTEESIISMVDCGIESLLDMKAGRPTRLEVSA</sequence>
<dbReference type="InterPro" id="IPR029753">
    <property type="entry name" value="D-isomer_DH_CS"/>
</dbReference>
<dbReference type="InterPro" id="IPR006139">
    <property type="entry name" value="D-isomer_2_OHA_DH_cat_dom"/>
</dbReference>